<protein>
    <submittedName>
        <fullName evidence="5">Mutator mutT protein</fullName>
    </submittedName>
</protein>
<dbReference type="EMBL" id="FPIP01000005">
    <property type="protein sequence ID" value="SFW37791.1"/>
    <property type="molecule type" value="Genomic_DNA"/>
</dbReference>
<gene>
    <name evidence="5" type="ORF">SAMN02910280_2188</name>
</gene>
<dbReference type="GO" id="GO:0016787">
    <property type="term" value="F:hydrolase activity"/>
    <property type="evidence" value="ECO:0007669"/>
    <property type="project" value="UniProtKB-KW"/>
</dbReference>
<accession>A0A1K1NR42</accession>
<evidence type="ECO:0000256" key="1">
    <source>
        <dbReference type="ARBA" id="ARBA00001946"/>
    </source>
</evidence>
<dbReference type="Pfam" id="PF00293">
    <property type="entry name" value="NUDIX"/>
    <property type="match status" value="1"/>
</dbReference>
<dbReference type="AlphaFoldDB" id="A0A1K1NR42"/>
<dbReference type="PROSITE" id="PS00893">
    <property type="entry name" value="NUDIX_BOX"/>
    <property type="match status" value="1"/>
</dbReference>
<name>A0A1K1NR42_RUMFL</name>
<organism evidence="5 6">
    <name type="scientific">Ruminococcus flavefaciens</name>
    <dbReference type="NCBI Taxonomy" id="1265"/>
    <lineage>
        <taxon>Bacteria</taxon>
        <taxon>Bacillati</taxon>
        <taxon>Bacillota</taxon>
        <taxon>Clostridia</taxon>
        <taxon>Eubacteriales</taxon>
        <taxon>Oscillospiraceae</taxon>
        <taxon>Ruminococcus</taxon>
    </lineage>
</organism>
<evidence type="ECO:0000313" key="5">
    <source>
        <dbReference type="EMBL" id="SFW37791.1"/>
    </source>
</evidence>
<dbReference type="InterPro" id="IPR020084">
    <property type="entry name" value="NUDIX_hydrolase_CS"/>
</dbReference>
<dbReference type="Gene3D" id="3.90.79.10">
    <property type="entry name" value="Nucleoside Triphosphate Pyrophosphohydrolase"/>
    <property type="match status" value="1"/>
</dbReference>
<comment type="similarity">
    <text evidence="3">Belongs to the Nudix hydrolase family.</text>
</comment>
<dbReference type="RefSeq" id="WP_072300423.1">
    <property type="nucleotide sequence ID" value="NZ_FPIP01000005.1"/>
</dbReference>
<proteinExistence type="inferred from homology"/>
<dbReference type="InterPro" id="IPR000086">
    <property type="entry name" value="NUDIX_hydrolase_dom"/>
</dbReference>
<dbReference type="Proteomes" id="UP000183461">
    <property type="component" value="Unassembled WGS sequence"/>
</dbReference>
<dbReference type="InterPro" id="IPR020476">
    <property type="entry name" value="Nudix_hydrolase"/>
</dbReference>
<comment type="cofactor">
    <cofactor evidence="1">
        <name>Mg(2+)</name>
        <dbReference type="ChEBI" id="CHEBI:18420"/>
    </cofactor>
</comment>
<dbReference type="PROSITE" id="PS51462">
    <property type="entry name" value="NUDIX"/>
    <property type="match status" value="1"/>
</dbReference>
<evidence type="ECO:0000313" key="6">
    <source>
        <dbReference type="Proteomes" id="UP000183461"/>
    </source>
</evidence>
<dbReference type="InterPro" id="IPR015797">
    <property type="entry name" value="NUDIX_hydrolase-like_dom_sf"/>
</dbReference>
<dbReference type="SUPFAM" id="SSF55811">
    <property type="entry name" value="Nudix"/>
    <property type="match status" value="1"/>
</dbReference>
<evidence type="ECO:0000256" key="3">
    <source>
        <dbReference type="RuleBase" id="RU003476"/>
    </source>
</evidence>
<feature type="domain" description="Nudix hydrolase" evidence="4">
    <location>
        <begin position="16"/>
        <end position="147"/>
    </location>
</feature>
<dbReference type="PANTHER" id="PTHR43046">
    <property type="entry name" value="GDP-MANNOSE MANNOSYL HYDROLASE"/>
    <property type="match status" value="1"/>
</dbReference>
<sequence>MGYILELRKTLGSRPIIMAGAGVILLNDKNEILLGRRTDNGYWDYPAGSMELGESFEECARREVLEETGLACGKLEFLMDMSGEDSYYEYPNGDKVYLAGILYICRDFTGEMKVQEEEAYEQRFFSIDKLPENTPPLKIKARIFEKVRECIKSR</sequence>
<keyword evidence="2 3" id="KW-0378">Hydrolase</keyword>
<dbReference type="CDD" id="cd04677">
    <property type="entry name" value="NUDIX_Hydrolase"/>
    <property type="match status" value="1"/>
</dbReference>
<dbReference type="PANTHER" id="PTHR43046:SF2">
    <property type="entry name" value="8-OXO-DGTP DIPHOSPHATASE-RELATED"/>
    <property type="match status" value="1"/>
</dbReference>
<reference evidence="5 6" key="1">
    <citation type="submission" date="2016-11" db="EMBL/GenBank/DDBJ databases">
        <authorList>
            <person name="Jaros S."/>
            <person name="Januszkiewicz K."/>
            <person name="Wedrychowicz H."/>
        </authorList>
    </citation>
    <scope>NUCLEOTIDE SEQUENCE [LARGE SCALE GENOMIC DNA]</scope>
    <source>
        <strain evidence="5 6">YL228</strain>
    </source>
</reference>
<evidence type="ECO:0000256" key="2">
    <source>
        <dbReference type="ARBA" id="ARBA00022801"/>
    </source>
</evidence>
<dbReference type="PRINTS" id="PR00502">
    <property type="entry name" value="NUDIXFAMILY"/>
</dbReference>
<evidence type="ECO:0000259" key="4">
    <source>
        <dbReference type="PROSITE" id="PS51462"/>
    </source>
</evidence>